<dbReference type="InterPro" id="IPR019660">
    <property type="entry name" value="Put_sensory_transdc_reg_YbjN"/>
</dbReference>
<reference evidence="1 2" key="1">
    <citation type="submission" date="2019-08" db="EMBL/GenBank/DDBJ databases">
        <title>In-depth cultivation of the pig gut microbiome towards novel bacterial diversity and tailored functional studies.</title>
        <authorList>
            <person name="Wylensek D."/>
            <person name="Hitch T.C.A."/>
            <person name="Clavel T."/>
        </authorList>
    </citation>
    <scope>NUCLEOTIDE SEQUENCE [LARGE SCALE GENOMIC DNA]</scope>
    <source>
        <strain evidence="1 2">WB03_NA08</strain>
    </source>
</reference>
<gene>
    <name evidence="1" type="ORF">FYJ24_09645</name>
</gene>
<dbReference type="Pfam" id="PF10722">
    <property type="entry name" value="YbjN"/>
    <property type="match status" value="1"/>
</dbReference>
<sequence length="146" mass="17550">MDLFQRPTGEALPLSQERLITVFKENDWRYFIDDEDDFGALWDGSTFFFLLRGDEQEILHIQSLWNREIDPERLDDVRIFIEEWHRTHFWPKCFYRIREDGKVRVFTENNIDWEHGVTDKQLQQQVTCAVASSRSFYDGLEAELAL</sequence>
<evidence type="ECO:0000313" key="2">
    <source>
        <dbReference type="Proteomes" id="UP000470875"/>
    </source>
</evidence>
<dbReference type="RefSeq" id="WP_318656631.1">
    <property type="nucleotide sequence ID" value="NZ_VULO01000011.1"/>
</dbReference>
<comment type="caution">
    <text evidence="1">The sequence shown here is derived from an EMBL/GenBank/DDBJ whole genome shotgun (WGS) entry which is preliminary data.</text>
</comment>
<organism evidence="1 2">
    <name type="scientific">Scrofimicrobium canadense</name>
    <dbReference type="NCBI Taxonomy" id="2652290"/>
    <lineage>
        <taxon>Bacteria</taxon>
        <taxon>Bacillati</taxon>
        <taxon>Actinomycetota</taxon>
        <taxon>Actinomycetes</taxon>
        <taxon>Actinomycetales</taxon>
        <taxon>Actinomycetaceae</taxon>
        <taxon>Scrofimicrobium</taxon>
    </lineage>
</organism>
<proteinExistence type="predicted"/>
<dbReference type="AlphaFoldDB" id="A0A6N7VVK7"/>
<dbReference type="EMBL" id="VULO01000011">
    <property type="protein sequence ID" value="MSS85020.1"/>
    <property type="molecule type" value="Genomic_DNA"/>
</dbReference>
<name>A0A6N7VVK7_9ACTO</name>
<keyword evidence="2" id="KW-1185">Reference proteome</keyword>
<protein>
    <submittedName>
        <fullName evidence="1">YbjN domain-containing protein</fullName>
    </submittedName>
</protein>
<evidence type="ECO:0000313" key="1">
    <source>
        <dbReference type="EMBL" id="MSS85020.1"/>
    </source>
</evidence>
<accession>A0A6N7VVK7</accession>
<dbReference type="Proteomes" id="UP000470875">
    <property type="component" value="Unassembled WGS sequence"/>
</dbReference>